<keyword evidence="7" id="KW-0175">Coiled coil</keyword>
<keyword evidence="4" id="KW-0547">Nucleotide-binding</keyword>
<feature type="domain" description="NB-ARC" evidence="8">
    <location>
        <begin position="256"/>
        <end position="390"/>
    </location>
</feature>
<keyword evidence="3" id="KW-0677">Repeat</keyword>
<dbReference type="Pfam" id="PF00931">
    <property type="entry name" value="NB-ARC"/>
    <property type="match status" value="1"/>
</dbReference>
<organism evidence="12 13">
    <name type="scientific">Coffea arabica</name>
    <name type="common">Arabian coffee</name>
    <dbReference type="NCBI Taxonomy" id="13443"/>
    <lineage>
        <taxon>Eukaryota</taxon>
        <taxon>Viridiplantae</taxon>
        <taxon>Streptophyta</taxon>
        <taxon>Embryophyta</taxon>
        <taxon>Tracheophyta</taxon>
        <taxon>Spermatophyta</taxon>
        <taxon>Magnoliopsida</taxon>
        <taxon>eudicotyledons</taxon>
        <taxon>Gunneridae</taxon>
        <taxon>Pentapetalae</taxon>
        <taxon>asterids</taxon>
        <taxon>lamiids</taxon>
        <taxon>Gentianales</taxon>
        <taxon>Rubiaceae</taxon>
        <taxon>Ixoroideae</taxon>
        <taxon>Gardenieae complex</taxon>
        <taxon>Bertiereae - Coffeeae clade</taxon>
        <taxon>Coffeeae</taxon>
        <taxon>Coffea</taxon>
    </lineage>
</organism>
<dbReference type="Pfam" id="PF18052">
    <property type="entry name" value="Rx_N"/>
    <property type="match status" value="1"/>
</dbReference>
<evidence type="ECO:0000256" key="7">
    <source>
        <dbReference type="SAM" id="Coils"/>
    </source>
</evidence>
<keyword evidence="12" id="KW-1185">Reference proteome</keyword>
<evidence type="ECO:0000259" key="11">
    <source>
        <dbReference type="Pfam" id="PF25019"/>
    </source>
</evidence>
<dbReference type="InterPro" id="IPR032675">
    <property type="entry name" value="LRR_dom_sf"/>
</dbReference>
<evidence type="ECO:0000259" key="9">
    <source>
        <dbReference type="Pfam" id="PF18052"/>
    </source>
</evidence>
<dbReference type="InterPro" id="IPR056789">
    <property type="entry name" value="LRR_R13L1-DRL21"/>
</dbReference>
<dbReference type="InterPro" id="IPR042197">
    <property type="entry name" value="Apaf_helical"/>
</dbReference>
<evidence type="ECO:0000256" key="5">
    <source>
        <dbReference type="ARBA" id="ARBA00022821"/>
    </source>
</evidence>
<evidence type="ECO:0000256" key="2">
    <source>
        <dbReference type="ARBA" id="ARBA00022614"/>
    </source>
</evidence>
<dbReference type="SUPFAM" id="SSF52058">
    <property type="entry name" value="L domain-like"/>
    <property type="match status" value="2"/>
</dbReference>
<dbReference type="SUPFAM" id="SSF52540">
    <property type="entry name" value="P-loop containing nucleoside triphosphate hydrolases"/>
    <property type="match status" value="1"/>
</dbReference>
<comment type="similarity">
    <text evidence="1">Belongs to the disease resistance NB-LRR family.</text>
</comment>
<evidence type="ECO:0000256" key="4">
    <source>
        <dbReference type="ARBA" id="ARBA00022741"/>
    </source>
</evidence>
<sequence>MAEPISALASPIFKLVVQKLALLIQDEIFTPAGFEKDVKTLQDKFMDIQKVIEDAEEIPRRSKVADLLEELKDAIYDAENILDMLSTEVLIWNEMRQVNTCPPVAPDWIFRLKNRSIVHGIHEIMERFDSIRSRFDSKKALLNLVGEDSVGKEKEKRGPARISSVMDLEVVGRVKEKREIIKMLKSSGNSVDGRVSVTTITGMGGIGKTVLARQVYHDRELDEFDIKSWISVSDSEGPINMSTIFDKIIDACAKAKKADKDSKLAGHCDVKIWISVTDREGPMNVSRSFENIIPAKDYIPGGSLESKLQHSVEGLKLLLVLDDVWTENLEDWKELEKGLLTAHNGTRVIVTGRSENVFGLSPQNVPIPHIPLGKLPHEECLKLFARNAIKGDESDLVNKDVKAIADGIVSKCDGLPLAVEVIGCLLRPQARHKWSGILNNDLAKVEEEYRDEKHRTLFVLRLSYFHLPPELKRCFSFCSIFPKGHEFDKDELVKLWMAHSLVQPSKLAETLEEKGRRCFDRLQELSFFQQQPESEKYRMHDYLHDLAELVSGKYSCIVKGENPSRIDPKTHHIALMCEKVEGASKSIMKCKKLRTILMPMSRNSLTDFGKTLGKMFQTLKYLRVLDLSSSSVAKLPKTLAELKLLHYLNLSRTKIKWLPNELCSLLNLQTLKLLDCPWLLGLPKGLSRLINLRHLEIEEAFWKYRCLRQPPNIGRLTSLQNLHKFCVGEAKKGFGIEQLKGMNDLEGSLHIMELNKAERAAEANLKNKPRVQVLELEWASETKREISQLKGKTPDEHDAEVLEDLEPHSSLTKLRVHRYCGKRTPSWLSRGKLQLLKTLILEGCQNLETLMLGRQENLEVICIKNMQKLRELPAQLECPLLHTLKIINCPDLIQLPQSIPKLRILKVKKCNSLKAIPSLSAIYSGTLVLVDNPVLEGFPGNYSVDFRDLGARIWRCMITNCPKIHGLPAKYYNSCRASMNRKLEIGECESIYFDPSEPLTQLAIDRCRSHTLLEAMNIISEYKFGITSDSVVSLHYLQSLSISNISDLISFPTKWEVQITSLYISACKDLEDLFDSEQSCKGSLPRLVNLCIRDCPKLSNFPEEGLPPKLELLVIQSCIRLESLGPPDTLKDLTSLADVCIVDCPKLQSFPAQGFPSSLQHLRIRDSPLLTEKVSKNEKGRGPDWPKIMNIPYLEIDEVRPSPAPVFASCSQSLTCFKVFYRTSMDS</sequence>
<dbReference type="RefSeq" id="XP_027106730.2">
    <property type="nucleotide sequence ID" value="XM_027250929.2"/>
</dbReference>
<evidence type="ECO:0000256" key="6">
    <source>
        <dbReference type="ARBA" id="ARBA00022840"/>
    </source>
</evidence>
<name>A0A6P6VVZ9_COFAR</name>
<evidence type="ECO:0000259" key="8">
    <source>
        <dbReference type="Pfam" id="PF00931"/>
    </source>
</evidence>
<evidence type="ECO:0000313" key="13">
    <source>
        <dbReference type="RefSeq" id="XP_027106730.2"/>
    </source>
</evidence>
<dbReference type="Gene3D" id="1.20.5.4130">
    <property type="match status" value="1"/>
</dbReference>
<evidence type="ECO:0000256" key="1">
    <source>
        <dbReference type="ARBA" id="ARBA00008894"/>
    </source>
</evidence>
<dbReference type="InterPro" id="IPR058922">
    <property type="entry name" value="WHD_DRP"/>
</dbReference>
<dbReference type="PRINTS" id="PR00364">
    <property type="entry name" value="DISEASERSIST"/>
</dbReference>
<proteinExistence type="inferred from homology"/>
<keyword evidence="6" id="KW-0067">ATP-binding</keyword>
<dbReference type="Gene3D" id="1.10.10.10">
    <property type="entry name" value="Winged helix-like DNA-binding domain superfamily/Winged helix DNA-binding domain"/>
    <property type="match status" value="1"/>
</dbReference>
<dbReference type="Gene3D" id="1.10.8.430">
    <property type="entry name" value="Helical domain of apoptotic protease-activating factors"/>
    <property type="match status" value="1"/>
</dbReference>
<dbReference type="GeneID" id="113726988"/>
<dbReference type="Proteomes" id="UP001652660">
    <property type="component" value="Chromosome 2c"/>
</dbReference>
<feature type="domain" description="Disease resistance N-terminal" evidence="9">
    <location>
        <begin position="15"/>
        <end position="93"/>
    </location>
</feature>
<dbReference type="Pfam" id="PF25019">
    <property type="entry name" value="LRR_R13L1-DRL21"/>
    <property type="match status" value="1"/>
</dbReference>
<feature type="coiled-coil region" evidence="7">
    <location>
        <begin position="38"/>
        <end position="88"/>
    </location>
</feature>
<reference evidence="13" key="2">
    <citation type="submission" date="2025-08" db="UniProtKB">
        <authorList>
            <consortium name="RefSeq"/>
        </authorList>
    </citation>
    <scope>IDENTIFICATION</scope>
    <source>
        <tissue evidence="13">Leaves</tissue>
    </source>
</reference>
<dbReference type="PANTHER" id="PTHR36766:SF70">
    <property type="entry name" value="DISEASE RESISTANCE PROTEIN RGA4"/>
    <property type="match status" value="1"/>
</dbReference>
<accession>A0A6P6VVZ9</accession>
<dbReference type="Gene3D" id="3.80.10.10">
    <property type="entry name" value="Ribonuclease Inhibitor"/>
    <property type="match status" value="3"/>
</dbReference>
<protein>
    <submittedName>
        <fullName evidence="13">Disease resistance protein RGA4 isoform X1</fullName>
    </submittedName>
</protein>
<evidence type="ECO:0000259" key="10">
    <source>
        <dbReference type="Pfam" id="PF23559"/>
    </source>
</evidence>
<dbReference type="PANTHER" id="PTHR36766">
    <property type="entry name" value="PLANT BROAD-SPECTRUM MILDEW RESISTANCE PROTEIN RPW8"/>
    <property type="match status" value="1"/>
</dbReference>
<feature type="domain" description="R13L1/DRL21-like LRR repeat region" evidence="11">
    <location>
        <begin position="736"/>
        <end position="866"/>
    </location>
</feature>
<keyword evidence="5" id="KW-0611">Plant defense</keyword>
<evidence type="ECO:0000313" key="12">
    <source>
        <dbReference type="Proteomes" id="UP001652660"/>
    </source>
</evidence>
<dbReference type="InterPro" id="IPR027417">
    <property type="entry name" value="P-loop_NTPase"/>
</dbReference>
<evidence type="ECO:0000256" key="3">
    <source>
        <dbReference type="ARBA" id="ARBA00022737"/>
    </source>
</evidence>
<dbReference type="InterPro" id="IPR002182">
    <property type="entry name" value="NB-ARC"/>
</dbReference>
<dbReference type="Gene3D" id="3.40.50.300">
    <property type="entry name" value="P-loop containing nucleotide triphosphate hydrolases"/>
    <property type="match status" value="1"/>
</dbReference>
<reference evidence="12" key="1">
    <citation type="journal article" date="2025" name="Foods">
        <title>Unveiling the Microbial Signatures of Arabica Coffee Cherries: Insights into Ripeness Specific Diversity, Functional Traits, and Implications for Quality and Safety.</title>
        <authorList>
            <consortium name="RefSeq"/>
            <person name="Tenea G.N."/>
            <person name="Cifuentes V."/>
            <person name="Reyes P."/>
            <person name="Cevallos-Vallejos M."/>
        </authorList>
    </citation>
    <scope>NUCLEOTIDE SEQUENCE [LARGE SCALE GENOMIC DNA]</scope>
</reference>
<dbReference type="InterPro" id="IPR036388">
    <property type="entry name" value="WH-like_DNA-bd_sf"/>
</dbReference>
<gene>
    <name evidence="13" type="primary">LOC113726988</name>
</gene>
<dbReference type="InterPro" id="IPR041118">
    <property type="entry name" value="Rx_N"/>
</dbReference>
<feature type="domain" description="Disease resistance protein winged helix" evidence="10">
    <location>
        <begin position="480"/>
        <end position="547"/>
    </location>
</feature>
<keyword evidence="2" id="KW-0433">Leucine-rich repeat</keyword>
<dbReference type="Pfam" id="PF23559">
    <property type="entry name" value="WHD_DRP"/>
    <property type="match status" value="1"/>
</dbReference>